<protein>
    <submittedName>
        <fullName evidence="2">SDR family NAD(P)-dependent oxidoreductase</fullName>
    </submittedName>
</protein>
<dbReference type="PANTHER" id="PTHR43157:SF31">
    <property type="entry name" value="PHOSPHATIDYLINOSITOL-GLYCAN BIOSYNTHESIS CLASS F PROTEIN"/>
    <property type="match status" value="1"/>
</dbReference>
<dbReference type="Pfam" id="PF00106">
    <property type="entry name" value="adh_short"/>
    <property type="match status" value="1"/>
</dbReference>
<dbReference type="Gene3D" id="3.40.50.720">
    <property type="entry name" value="NAD(P)-binding Rossmann-like Domain"/>
    <property type="match status" value="1"/>
</dbReference>
<dbReference type="KEGG" id="ppru:FDP22_15870"/>
<evidence type="ECO:0000313" key="2">
    <source>
        <dbReference type="EMBL" id="QDL93129.1"/>
    </source>
</evidence>
<keyword evidence="3" id="KW-1185">Reference proteome</keyword>
<dbReference type="NCBIfam" id="NF004846">
    <property type="entry name" value="PRK06197.1"/>
    <property type="match status" value="1"/>
</dbReference>
<dbReference type="SUPFAM" id="SSF51735">
    <property type="entry name" value="NAD(P)-binding Rossmann-fold domains"/>
    <property type="match status" value="1"/>
</dbReference>
<organism evidence="2 3">
    <name type="scientific">Paroceanicella profunda</name>
    <dbReference type="NCBI Taxonomy" id="2579971"/>
    <lineage>
        <taxon>Bacteria</taxon>
        <taxon>Pseudomonadati</taxon>
        <taxon>Pseudomonadota</taxon>
        <taxon>Alphaproteobacteria</taxon>
        <taxon>Rhodobacterales</taxon>
        <taxon>Paracoccaceae</taxon>
        <taxon>Paroceanicella</taxon>
    </lineage>
</organism>
<dbReference type="OrthoDB" id="109589at2"/>
<evidence type="ECO:0000256" key="1">
    <source>
        <dbReference type="ARBA" id="ARBA00023002"/>
    </source>
</evidence>
<dbReference type="Proteomes" id="UP000305888">
    <property type="component" value="Chromosome"/>
</dbReference>
<proteinExistence type="predicted"/>
<keyword evidence="1" id="KW-0560">Oxidoreductase</keyword>
<reference evidence="2 3" key="1">
    <citation type="submission" date="2019-06" db="EMBL/GenBank/DDBJ databases">
        <title>Genome sequence of Rhodobacteraceae bacterium D4M1.</title>
        <authorList>
            <person name="Cao J."/>
        </authorList>
    </citation>
    <scope>NUCLEOTIDE SEQUENCE [LARGE SCALE GENOMIC DNA]</scope>
    <source>
        <strain evidence="2 3">D4M1</strain>
    </source>
</reference>
<dbReference type="AlphaFoldDB" id="A0A5B8G1M4"/>
<dbReference type="PANTHER" id="PTHR43157">
    <property type="entry name" value="PHOSPHATIDYLINOSITOL-GLYCAN BIOSYNTHESIS CLASS F PROTEIN-RELATED"/>
    <property type="match status" value="1"/>
</dbReference>
<dbReference type="NCBIfam" id="NF004513">
    <property type="entry name" value="PRK05854.1"/>
    <property type="match status" value="1"/>
</dbReference>
<name>A0A5B8G1M4_9RHOB</name>
<evidence type="ECO:0000313" key="3">
    <source>
        <dbReference type="Proteomes" id="UP000305888"/>
    </source>
</evidence>
<dbReference type="InterPro" id="IPR036291">
    <property type="entry name" value="NAD(P)-bd_dom_sf"/>
</dbReference>
<dbReference type="InterPro" id="IPR002347">
    <property type="entry name" value="SDR_fam"/>
</dbReference>
<dbReference type="GO" id="GO:0016491">
    <property type="term" value="F:oxidoreductase activity"/>
    <property type="evidence" value="ECO:0007669"/>
    <property type="project" value="UniProtKB-KW"/>
</dbReference>
<accession>A0A5B8G1M4</accession>
<dbReference type="EMBL" id="CP040818">
    <property type="protein sequence ID" value="QDL93129.1"/>
    <property type="molecule type" value="Genomic_DNA"/>
</dbReference>
<gene>
    <name evidence="2" type="ORF">FDP22_15870</name>
</gene>
<sequence length="338" mass="36914">MTMWTARDMPSQTGRLAIVTGTSGIGLETAVALGRAGAEVILAGRDPNKGSDAIAQLRALVPGIIVRFETLDLANLISISTFGRRVCAAHDRLDLLVNSAEVMMPPARQETDNGFERQIGTNHLGHFALTAALLPLLRRGAGARVISLGSILARHGAIDFDDLDAVRTYDPMTAYCRSKLACLLFAFELQRRSWSSSWGITSIAAHPGIPRDCLARLSVGRQTRKWRILNYFPLLSQPLAQHSLPVLFAATSDNAYAGGYFGPDRFYELRGYPAVARVPPLSDDAKIATRLWEVSERLTGVSFKEAAVTRRPQLRSWSHETDATGDLHFLPIPVGGLR</sequence>